<dbReference type="Pfam" id="PF04348">
    <property type="entry name" value="LppC"/>
    <property type="match status" value="1"/>
</dbReference>
<keyword evidence="3" id="KW-0573">Peptidoglycan synthesis</keyword>
<name>A0A7X0JWU7_9GAMM</name>
<keyword evidence="4" id="KW-0472">Membrane</keyword>
<evidence type="ECO:0008006" key="10">
    <source>
        <dbReference type="Google" id="ProtNLM"/>
    </source>
</evidence>
<dbReference type="AlphaFoldDB" id="A0A7X0JWU7"/>
<dbReference type="Proteomes" id="UP000528457">
    <property type="component" value="Unassembled WGS sequence"/>
</dbReference>
<evidence type="ECO:0000256" key="4">
    <source>
        <dbReference type="ARBA" id="ARBA00023136"/>
    </source>
</evidence>
<dbReference type="PANTHER" id="PTHR38038">
    <property type="entry name" value="PENICILLIN-BINDING PROTEIN ACTIVATOR LPOA"/>
    <property type="match status" value="1"/>
</dbReference>
<evidence type="ECO:0000256" key="6">
    <source>
        <dbReference type="ARBA" id="ARBA00023237"/>
    </source>
</evidence>
<keyword evidence="7" id="KW-0449">Lipoprotein</keyword>
<keyword evidence="2" id="KW-0133">Cell shape</keyword>
<dbReference type="RefSeq" id="WP_166845298.1">
    <property type="nucleotide sequence ID" value="NZ_JAAONY010000002.1"/>
</dbReference>
<evidence type="ECO:0000256" key="3">
    <source>
        <dbReference type="ARBA" id="ARBA00022984"/>
    </source>
</evidence>
<dbReference type="InterPro" id="IPR011990">
    <property type="entry name" value="TPR-like_helical_dom_sf"/>
</dbReference>
<dbReference type="GO" id="GO:0030234">
    <property type="term" value="F:enzyme regulator activity"/>
    <property type="evidence" value="ECO:0007669"/>
    <property type="project" value="TreeGrafter"/>
</dbReference>
<evidence type="ECO:0000313" key="8">
    <source>
        <dbReference type="EMBL" id="MBB6522741.1"/>
    </source>
</evidence>
<keyword evidence="1" id="KW-0732">Signal</keyword>
<keyword evidence="6" id="KW-0998">Cell outer membrane</keyword>
<dbReference type="GO" id="GO:0008360">
    <property type="term" value="P:regulation of cell shape"/>
    <property type="evidence" value="ECO:0007669"/>
    <property type="project" value="UniProtKB-KW"/>
</dbReference>
<dbReference type="InterPro" id="IPR007443">
    <property type="entry name" value="LpoA"/>
</dbReference>
<dbReference type="EMBL" id="JACHHT010000002">
    <property type="protein sequence ID" value="MBB6522741.1"/>
    <property type="molecule type" value="Genomic_DNA"/>
</dbReference>
<dbReference type="Gene3D" id="3.40.50.2300">
    <property type="match status" value="2"/>
</dbReference>
<dbReference type="GO" id="GO:0031241">
    <property type="term" value="C:periplasmic side of cell outer membrane"/>
    <property type="evidence" value="ECO:0007669"/>
    <property type="project" value="TreeGrafter"/>
</dbReference>
<dbReference type="SUPFAM" id="SSF53822">
    <property type="entry name" value="Periplasmic binding protein-like I"/>
    <property type="match status" value="1"/>
</dbReference>
<evidence type="ECO:0000256" key="2">
    <source>
        <dbReference type="ARBA" id="ARBA00022960"/>
    </source>
</evidence>
<accession>A0A7X0JWU7</accession>
<evidence type="ECO:0000256" key="1">
    <source>
        <dbReference type="ARBA" id="ARBA00022729"/>
    </source>
</evidence>
<dbReference type="InParanoid" id="A0A7X0JWU7"/>
<dbReference type="InterPro" id="IPR028082">
    <property type="entry name" value="Peripla_BP_I"/>
</dbReference>
<proteinExistence type="predicted"/>
<sequence length="632" mass="71243">MSTVLKNSPRHFPRLGASRIATVLIASALLSACGSNPSRDQGSLQQAAAQIEHPQQSVAQLLKLARSSQPRDASQYLLQAAQQLSQQEELSWAQNLLKNVDPMLLGNEDFIEYSLLTGKLAMEDGSYFLAKDTFSSERLATLRSQMQPEQQRRLGELKATLFTLLGETQAGVEERLQLRQWLESDQLAGNERALWQTLMMESPEQLQNLAGKRQPFLQQGWYELAAIAKNQSDSIEQQQAKVQQWQMNNPGHPAAANLPEDLRLLGRLIAEQPRKLSLMLPSRGKFARAGKAIRDGFMAAYYQAVENGQQAPQLELIDSSQGDIIQLYQQAVQGGSDLVIGPLDKRQVKRLNDVSDLNVPVLAMNYIQAPSSEQQDEYHQQLFQFGLAVEDEARQCAQRAYLEGHRRALVLAPQSAWGNRGTRAFMDEWQRLGGEIVGEQRFTGKGDYSRVIKNSLQLDLSENRYRNLQRILGTNLEFEPRRRQDVDMIFMLANNNQARQVKPTLAFHYASKIPVYATSHIYGGSKASKTNRDLNGVRFTALPWLMQEDEGLRQDVDSYAKPSPAYQQLYALGADSFALYPRLSQLAQVQQLQLQGRTGRLQMLHNGQLARQQDWAIMRNGKAQPLENISQQ</sequence>
<organism evidence="8 9">
    <name type="scientific">Pseudoteredinibacter isoporae</name>
    <dbReference type="NCBI Taxonomy" id="570281"/>
    <lineage>
        <taxon>Bacteria</taxon>
        <taxon>Pseudomonadati</taxon>
        <taxon>Pseudomonadota</taxon>
        <taxon>Gammaproteobacteria</taxon>
        <taxon>Cellvibrionales</taxon>
        <taxon>Cellvibrionaceae</taxon>
        <taxon>Pseudoteredinibacter</taxon>
    </lineage>
</organism>
<reference evidence="8 9" key="1">
    <citation type="submission" date="2020-08" db="EMBL/GenBank/DDBJ databases">
        <title>Genomic Encyclopedia of Type Strains, Phase IV (KMG-IV): sequencing the most valuable type-strain genomes for metagenomic binning, comparative biology and taxonomic classification.</title>
        <authorList>
            <person name="Goeker M."/>
        </authorList>
    </citation>
    <scope>NUCLEOTIDE SEQUENCE [LARGE SCALE GENOMIC DNA]</scope>
    <source>
        <strain evidence="8 9">DSM 22368</strain>
    </source>
</reference>
<dbReference type="GO" id="GO:0009252">
    <property type="term" value="P:peptidoglycan biosynthetic process"/>
    <property type="evidence" value="ECO:0007669"/>
    <property type="project" value="UniProtKB-KW"/>
</dbReference>
<evidence type="ECO:0000313" key="9">
    <source>
        <dbReference type="Proteomes" id="UP000528457"/>
    </source>
</evidence>
<keyword evidence="9" id="KW-1185">Reference proteome</keyword>
<keyword evidence="5" id="KW-0564">Palmitate</keyword>
<dbReference type="FunCoup" id="A0A7X0JWU7">
    <property type="interactions" value="71"/>
</dbReference>
<gene>
    <name evidence="8" type="ORF">HNR48_003026</name>
</gene>
<evidence type="ECO:0000256" key="7">
    <source>
        <dbReference type="ARBA" id="ARBA00023288"/>
    </source>
</evidence>
<dbReference type="PROSITE" id="PS51257">
    <property type="entry name" value="PROKAR_LIPOPROTEIN"/>
    <property type="match status" value="1"/>
</dbReference>
<protein>
    <recommendedName>
        <fullName evidence="10">Penicillin-binding protein activator</fullName>
    </recommendedName>
</protein>
<dbReference type="CDD" id="cd06339">
    <property type="entry name" value="PBP1_YraM_LppC_lipoprotein-like"/>
    <property type="match status" value="1"/>
</dbReference>
<comment type="caution">
    <text evidence="8">The sequence shown here is derived from an EMBL/GenBank/DDBJ whole genome shotgun (WGS) entry which is preliminary data.</text>
</comment>
<evidence type="ECO:0000256" key="5">
    <source>
        <dbReference type="ARBA" id="ARBA00023139"/>
    </source>
</evidence>
<dbReference type="PANTHER" id="PTHR38038:SF1">
    <property type="entry name" value="PENICILLIN-BINDING PROTEIN ACTIVATOR LPOA"/>
    <property type="match status" value="1"/>
</dbReference>
<dbReference type="Gene3D" id="1.25.40.650">
    <property type="match status" value="1"/>
</dbReference>
<dbReference type="Gene3D" id="1.25.40.10">
    <property type="entry name" value="Tetratricopeptide repeat domain"/>
    <property type="match status" value="1"/>
</dbReference>